<dbReference type="AlphaFoldDB" id="A0A4S4DM37"/>
<evidence type="ECO:0000256" key="2">
    <source>
        <dbReference type="ARBA" id="ARBA00022490"/>
    </source>
</evidence>
<evidence type="ECO:0000256" key="7">
    <source>
        <dbReference type="ARBA" id="ARBA00023212"/>
    </source>
</evidence>
<reference evidence="14 15" key="1">
    <citation type="journal article" date="2018" name="Proc. Natl. Acad. Sci. U.S.A.">
        <title>Draft genome sequence of Camellia sinensis var. sinensis provides insights into the evolution of the tea genome and tea quality.</title>
        <authorList>
            <person name="Wei C."/>
            <person name="Yang H."/>
            <person name="Wang S."/>
            <person name="Zhao J."/>
            <person name="Liu C."/>
            <person name="Gao L."/>
            <person name="Xia E."/>
            <person name="Lu Y."/>
            <person name="Tai Y."/>
            <person name="She G."/>
            <person name="Sun J."/>
            <person name="Cao H."/>
            <person name="Tong W."/>
            <person name="Gao Q."/>
            <person name="Li Y."/>
            <person name="Deng W."/>
            <person name="Jiang X."/>
            <person name="Wang W."/>
            <person name="Chen Q."/>
            <person name="Zhang S."/>
            <person name="Li H."/>
            <person name="Wu J."/>
            <person name="Wang P."/>
            <person name="Li P."/>
            <person name="Shi C."/>
            <person name="Zheng F."/>
            <person name="Jian J."/>
            <person name="Huang B."/>
            <person name="Shan D."/>
            <person name="Shi M."/>
            <person name="Fang C."/>
            <person name="Yue Y."/>
            <person name="Li F."/>
            <person name="Li D."/>
            <person name="Wei S."/>
            <person name="Han B."/>
            <person name="Jiang C."/>
            <person name="Yin Y."/>
            <person name="Xia T."/>
            <person name="Zhang Z."/>
            <person name="Bennetzen J.L."/>
            <person name="Zhao S."/>
            <person name="Wan X."/>
        </authorList>
    </citation>
    <scope>NUCLEOTIDE SEQUENCE [LARGE SCALE GENOMIC DNA]</scope>
    <source>
        <strain evidence="15">cv. Shuchazao</strain>
        <tissue evidence="14">Leaf</tissue>
    </source>
</reference>
<dbReference type="CDD" id="cd01367">
    <property type="entry name" value="KISc_KIF2_like"/>
    <property type="match status" value="1"/>
</dbReference>
<keyword evidence="2" id="KW-0963">Cytoplasm</keyword>
<keyword evidence="4 9" id="KW-0547">Nucleotide-binding</keyword>
<gene>
    <name evidence="14" type="ORF">TEA_027625</name>
</gene>
<dbReference type="GO" id="GO:0003777">
    <property type="term" value="F:microtubule motor activity"/>
    <property type="evidence" value="ECO:0007669"/>
    <property type="project" value="InterPro"/>
</dbReference>
<keyword evidence="7" id="KW-0206">Cytoskeleton</keyword>
<evidence type="ECO:0000256" key="8">
    <source>
        <dbReference type="ARBA" id="ARBA00061030"/>
    </source>
</evidence>
<dbReference type="InterPro" id="IPR027417">
    <property type="entry name" value="P-loop_NTPase"/>
</dbReference>
<accession>A0A4S4DM37</accession>
<feature type="binding site" evidence="9">
    <location>
        <begin position="294"/>
        <end position="301"/>
    </location>
    <ligand>
        <name>ATP</name>
        <dbReference type="ChEBI" id="CHEBI:30616"/>
    </ligand>
</feature>
<dbReference type="GO" id="GO:0005524">
    <property type="term" value="F:ATP binding"/>
    <property type="evidence" value="ECO:0007669"/>
    <property type="project" value="UniProtKB-UniRule"/>
</dbReference>
<evidence type="ECO:0000256" key="4">
    <source>
        <dbReference type="ARBA" id="ARBA00022741"/>
    </source>
</evidence>
<keyword evidence="6 9" id="KW-0505">Motor protein</keyword>
<sequence>MGGQMQQSNAAAAALYDHPGGGGSLHNAGPGSDAGDAVMARWLQSAGLQHLASPLASTGIDHRLLPNLLMQGYGAQSAEEKQRLFKLMRNLNFNGESGSEPYLPTAQSSAAMGASEGFYSPDFRGDFGAGLLDLHAMDDTELLSEHVISEPFEPSPFMPAVTQAFDNDFNVMANRQERGQTDADTSVGLSSEKENNTRENNVAKIKVVVRKRPLNKKEIARKEEDIVAVSDNAFLTVHEPKLKVDLTAYVEKHEFCFDAVLDENVTNDEVYRETVEPIIPIVFQRTKATCFAYGQTGSGKTFTMQPLPLRAAEDLVKLLHHPTYRNQKFKLWLSFFEIYGGKLFDLLSDRKKLCMREDGRQQVCIVGLQEFEVSDVQIVKEYIERGNASRSTGSTGANEESSRSHAILQLVVKKHNEIKDSKRNYDGNESKSGKVVGKISFIDLAGSERGADTTDNDRQTRIEGAEINKSLLALKECIRALDNDQIHIPFRGSKLTEVLRDSFVGNSRTVMISCISPNAGSCEHTLNTLRYADRVKSLSKSGNPKKDQVASLLPPPNKESISASSFPVSADVEDVYEQHQEVKVVDTGGRRVVEKENPSYNPSESNKQPSTFPSNYPFGEREDGGVTFGTVERERVDKQNFGGLTSQKMHSSSYLQNSVDTEERVQKVSPPRRKAHRDEKSEKPGNWLKKDGCGSDPSATSYKQQSTSNFTSSNVGSRQNEPEPPPPDRNINEILEEEEALIAAHRKEIEDTMEIVREEMKLLAEVEQPGSFIDNYVTQLNFVLSRKAAGLVSLQARLARFQHRLKEQEILSRKRIPHTNQEAMCRSIEEEHGTAEIQPHLRGTCGSNHGGYKCKVLDVFDVFLTGLWTLDN</sequence>
<comment type="similarity">
    <text evidence="8">Belongs to the TRAFAC class myosin-kinesin ATPase superfamily. Kinesin family. KIN-13 subfamily.</text>
</comment>
<dbReference type="InterPro" id="IPR036961">
    <property type="entry name" value="Kinesin_motor_dom_sf"/>
</dbReference>
<dbReference type="Proteomes" id="UP000306102">
    <property type="component" value="Unassembled WGS sequence"/>
</dbReference>
<comment type="subcellular location">
    <subcellularLocation>
        <location evidence="1">Cytoplasm</location>
        <location evidence="1">Cytoskeleton</location>
    </subcellularLocation>
</comment>
<evidence type="ECO:0000256" key="9">
    <source>
        <dbReference type="PROSITE-ProRule" id="PRU00283"/>
    </source>
</evidence>
<feature type="compositionally biased region" description="Basic and acidic residues" evidence="12">
    <location>
        <begin position="676"/>
        <end position="693"/>
    </location>
</feature>
<feature type="compositionally biased region" description="Polar residues" evidence="12">
    <location>
        <begin position="697"/>
        <end position="719"/>
    </location>
</feature>
<keyword evidence="5 9" id="KW-0067">ATP-binding</keyword>
<protein>
    <recommendedName>
        <fullName evidence="10">Kinesin-like protein</fullName>
    </recommendedName>
</protein>
<dbReference type="InterPro" id="IPR027640">
    <property type="entry name" value="Kinesin-like_fam"/>
</dbReference>
<evidence type="ECO:0000256" key="10">
    <source>
        <dbReference type="RuleBase" id="RU000394"/>
    </source>
</evidence>
<evidence type="ECO:0000313" key="14">
    <source>
        <dbReference type="EMBL" id="THG03955.1"/>
    </source>
</evidence>
<keyword evidence="11" id="KW-0175">Coiled coil</keyword>
<evidence type="ECO:0000256" key="11">
    <source>
        <dbReference type="SAM" id="Coils"/>
    </source>
</evidence>
<dbReference type="GO" id="GO:0005874">
    <property type="term" value="C:microtubule"/>
    <property type="evidence" value="ECO:0007669"/>
    <property type="project" value="UniProtKB-KW"/>
</dbReference>
<feature type="domain" description="Kinesin motor" evidence="13">
    <location>
        <begin position="204"/>
        <end position="538"/>
    </location>
</feature>
<dbReference type="SUPFAM" id="SSF52540">
    <property type="entry name" value="P-loop containing nucleoside triphosphate hydrolases"/>
    <property type="match status" value="1"/>
</dbReference>
<dbReference type="PANTHER" id="PTHR47971:SF8">
    <property type="entry name" value="KINESIN-LIKE PROTEIN"/>
    <property type="match status" value="1"/>
</dbReference>
<keyword evidence="3 10" id="KW-0493">Microtubule</keyword>
<dbReference type="Gene3D" id="3.40.850.10">
    <property type="entry name" value="Kinesin motor domain"/>
    <property type="match status" value="1"/>
</dbReference>
<dbReference type="GO" id="GO:0007018">
    <property type="term" value="P:microtubule-based movement"/>
    <property type="evidence" value="ECO:0007669"/>
    <property type="project" value="InterPro"/>
</dbReference>
<dbReference type="STRING" id="542762.A0A4S4DM37"/>
<dbReference type="Pfam" id="PF00225">
    <property type="entry name" value="Kinesin"/>
    <property type="match status" value="1"/>
</dbReference>
<feature type="compositionally biased region" description="Polar residues" evidence="12">
    <location>
        <begin position="642"/>
        <end position="659"/>
    </location>
</feature>
<dbReference type="InterPro" id="IPR001752">
    <property type="entry name" value="Kinesin_motor_dom"/>
</dbReference>
<feature type="region of interest" description="Disordered" evidence="12">
    <location>
        <begin position="640"/>
        <end position="730"/>
    </location>
</feature>
<dbReference type="PRINTS" id="PR00380">
    <property type="entry name" value="KINESINHEAVY"/>
</dbReference>
<dbReference type="GO" id="GO:0007019">
    <property type="term" value="P:microtubule depolymerization"/>
    <property type="evidence" value="ECO:0007669"/>
    <property type="project" value="TreeGrafter"/>
</dbReference>
<dbReference type="PROSITE" id="PS00411">
    <property type="entry name" value="KINESIN_MOTOR_1"/>
    <property type="match status" value="1"/>
</dbReference>
<dbReference type="InterPro" id="IPR019821">
    <property type="entry name" value="Kinesin_motor_CS"/>
</dbReference>
<evidence type="ECO:0000256" key="3">
    <source>
        <dbReference type="ARBA" id="ARBA00022701"/>
    </source>
</evidence>
<dbReference type="GO" id="GO:0008017">
    <property type="term" value="F:microtubule binding"/>
    <property type="evidence" value="ECO:0007669"/>
    <property type="project" value="InterPro"/>
</dbReference>
<keyword evidence="15" id="KW-1185">Reference proteome</keyword>
<name>A0A4S4DM37_CAMSN</name>
<evidence type="ECO:0000313" key="15">
    <source>
        <dbReference type="Proteomes" id="UP000306102"/>
    </source>
</evidence>
<dbReference type="GO" id="GO:1903338">
    <property type="term" value="P:regulation of cell wall organization or biogenesis"/>
    <property type="evidence" value="ECO:0007669"/>
    <property type="project" value="UniProtKB-ARBA"/>
</dbReference>
<dbReference type="PROSITE" id="PS50067">
    <property type="entry name" value="KINESIN_MOTOR_2"/>
    <property type="match status" value="1"/>
</dbReference>
<feature type="coiled-coil region" evidence="11">
    <location>
        <begin position="735"/>
        <end position="766"/>
    </location>
</feature>
<feature type="region of interest" description="Disordered" evidence="12">
    <location>
        <begin position="585"/>
        <end position="625"/>
    </location>
</feature>
<dbReference type="PANTHER" id="PTHR47971">
    <property type="entry name" value="KINESIN-RELATED PROTEIN 6"/>
    <property type="match status" value="1"/>
</dbReference>
<evidence type="ECO:0000256" key="6">
    <source>
        <dbReference type="ARBA" id="ARBA00023175"/>
    </source>
</evidence>
<evidence type="ECO:0000256" key="12">
    <source>
        <dbReference type="SAM" id="MobiDB-lite"/>
    </source>
</evidence>
<dbReference type="SMART" id="SM00129">
    <property type="entry name" value="KISc"/>
    <property type="match status" value="1"/>
</dbReference>
<feature type="compositionally biased region" description="Basic and acidic residues" evidence="12">
    <location>
        <begin position="585"/>
        <end position="597"/>
    </location>
</feature>
<feature type="compositionally biased region" description="Polar residues" evidence="12">
    <location>
        <begin position="598"/>
        <end position="614"/>
    </location>
</feature>
<evidence type="ECO:0000259" key="13">
    <source>
        <dbReference type="PROSITE" id="PS50067"/>
    </source>
</evidence>
<organism evidence="14 15">
    <name type="scientific">Camellia sinensis var. sinensis</name>
    <name type="common">China tea</name>
    <dbReference type="NCBI Taxonomy" id="542762"/>
    <lineage>
        <taxon>Eukaryota</taxon>
        <taxon>Viridiplantae</taxon>
        <taxon>Streptophyta</taxon>
        <taxon>Embryophyta</taxon>
        <taxon>Tracheophyta</taxon>
        <taxon>Spermatophyta</taxon>
        <taxon>Magnoliopsida</taxon>
        <taxon>eudicotyledons</taxon>
        <taxon>Gunneridae</taxon>
        <taxon>Pentapetalae</taxon>
        <taxon>asterids</taxon>
        <taxon>Ericales</taxon>
        <taxon>Theaceae</taxon>
        <taxon>Camellia</taxon>
    </lineage>
</organism>
<evidence type="ECO:0000256" key="1">
    <source>
        <dbReference type="ARBA" id="ARBA00004245"/>
    </source>
</evidence>
<comment type="caution">
    <text evidence="14">The sequence shown here is derived from an EMBL/GenBank/DDBJ whole genome shotgun (WGS) entry which is preliminary data.</text>
</comment>
<dbReference type="FunFam" id="3.40.850.10:FF:000012">
    <property type="entry name" value="Kinesin-like protein"/>
    <property type="match status" value="1"/>
</dbReference>
<proteinExistence type="inferred from homology"/>
<dbReference type="EMBL" id="SDRB02010838">
    <property type="protein sequence ID" value="THG03955.1"/>
    <property type="molecule type" value="Genomic_DNA"/>
</dbReference>
<feature type="region of interest" description="Disordered" evidence="12">
    <location>
        <begin position="538"/>
        <end position="566"/>
    </location>
</feature>
<evidence type="ECO:0000256" key="5">
    <source>
        <dbReference type="ARBA" id="ARBA00022840"/>
    </source>
</evidence>